<accession>H0EGP9</accession>
<evidence type="ECO:0000313" key="1">
    <source>
        <dbReference type="EMBL" id="EHL02323.1"/>
    </source>
</evidence>
<keyword evidence="2" id="KW-1185">Reference proteome</keyword>
<dbReference type="OrthoDB" id="10275675at2759"/>
<reference evidence="1 2" key="1">
    <citation type="journal article" date="2012" name="Eukaryot. Cell">
        <title>Genome sequence of the fungus Glarea lozoyensis: the first genome sequence of a species from the Helotiaceae family.</title>
        <authorList>
            <person name="Youssar L."/>
            <person name="Gruening B.A."/>
            <person name="Erxleben A."/>
            <person name="Guenther S."/>
            <person name="Huettel W."/>
        </authorList>
    </citation>
    <scope>NUCLEOTIDE SEQUENCE [LARGE SCALE GENOMIC DNA]</scope>
    <source>
        <strain evidence="2">ATCC 74030 / MF5533</strain>
    </source>
</reference>
<comment type="caution">
    <text evidence="1">The sequence shown here is derived from an EMBL/GenBank/DDBJ whole genome shotgun (WGS) entry which is preliminary data.</text>
</comment>
<protein>
    <submittedName>
        <fullName evidence="1">Uncharacterized protein</fullName>
    </submittedName>
</protein>
<dbReference type="EMBL" id="AGUE01000028">
    <property type="protein sequence ID" value="EHL02323.1"/>
    <property type="molecule type" value="Genomic_DNA"/>
</dbReference>
<name>H0EGP9_GLAL7</name>
<dbReference type="InParanoid" id="H0EGP9"/>
<gene>
    <name evidence="1" type="ORF">M7I_1668</name>
</gene>
<organism evidence="1 2">
    <name type="scientific">Glarea lozoyensis (strain ATCC 74030 / MF5533)</name>
    <dbReference type="NCBI Taxonomy" id="1104152"/>
    <lineage>
        <taxon>Eukaryota</taxon>
        <taxon>Fungi</taxon>
        <taxon>Dikarya</taxon>
        <taxon>Ascomycota</taxon>
        <taxon>Pezizomycotina</taxon>
        <taxon>Leotiomycetes</taxon>
        <taxon>Helotiales</taxon>
        <taxon>Helotiaceae</taxon>
        <taxon>Glarea</taxon>
    </lineage>
</organism>
<proteinExistence type="predicted"/>
<dbReference type="AlphaFoldDB" id="H0EGP9"/>
<dbReference type="HOGENOM" id="CLU_1294522_0_0_1"/>
<sequence>MPAQTKKEAKAQQKAIRAEENKQRVEILAQITRHRAIDQENEGRNLMVECNFKPTSPVTIFGTGTAIGTMDIDQNILKSLEEYRSLTTDLKIKFVFPHPDEEWDSRIPQDQENFILEVAMITDTFENLKTFVVYFKVETNIENAWPQLRSAAHFYANKFRGWELWVCYMGEIVDKDNKPTGTPVYKQCGAGGPLDRSLSGWRKALDKRYGGGN</sequence>
<evidence type="ECO:0000313" key="2">
    <source>
        <dbReference type="Proteomes" id="UP000005446"/>
    </source>
</evidence>
<dbReference type="Proteomes" id="UP000005446">
    <property type="component" value="Unassembled WGS sequence"/>
</dbReference>